<gene>
    <name evidence="1" type="ORF">SAMN04487861_11274</name>
</gene>
<protein>
    <submittedName>
        <fullName evidence="1">Uncharacterized protein</fullName>
    </submittedName>
</protein>
<name>A0A1I3F0W6_SELRU</name>
<accession>A0A1I3F0W6</accession>
<reference evidence="1 2" key="1">
    <citation type="submission" date="2016-10" db="EMBL/GenBank/DDBJ databases">
        <authorList>
            <person name="de Groot N.N."/>
        </authorList>
    </citation>
    <scope>NUCLEOTIDE SEQUENCE [LARGE SCALE GENOMIC DNA]</scope>
    <source>
        <strain evidence="1 2">Z108</strain>
    </source>
</reference>
<organism evidence="1 2">
    <name type="scientific">Selenomonas ruminantium</name>
    <dbReference type="NCBI Taxonomy" id="971"/>
    <lineage>
        <taxon>Bacteria</taxon>
        <taxon>Bacillati</taxon>
        <taxon>Bacillota</taxon>
        <taxon>Negativicutes</taxon>
        <taxon>Selenomonadales</taxon>
        <taxon>Selenomonadaceae</taxon>
        <taxon>Selenomonas</taxon>
    </lineage>
</organism>
<dbReference type="AlphaFoldDB" id="A0A1I3F0W6"/>
<evidence type="ECO:0000313" key="2">
    <source>
        <dbReference type="Proteomes" id="UP000183639"/>
    </source>
</evidence>
<sequence>MDNAIRVRIDGPQALYIADCLRRERQAAHLPLGPGSLVAYWQQLIEERLDGDGFFLWVPLHIAPHGAELAESYDLTGNDVLDIAIALSDWGYDHMARLWAQLYASLAWNVAREILPAGLMRGREYIDLSTIGGRRFFENGMHRRDREHGISKRPPMSLREQFVFAQRREG</sequence>
<dbReference type="Proteomes" id="UP000183639">
    <property type="component" value="Unassembled WGS sequence"/>
</dbReference>
<proteinExistence type="predicted"/>
<dbReference type="EMBL" id="FOQK01000012">
    <property type="protein sequence ID" value="SFI04800.1"/>
    <property type="molecule type" value="Genomic_DNA"/>
</dbReference>
<dbReference type="OrthoDB" id="1664952at2"/>
<evidence type="ECO:0000313" key="1">
    <source>
        <dbReference type="EMBL" id="SFI04800.1"/>
    </source>
</evidence>
<dbReference type="RefSeq" id="WP_075443672.1">
    <property type="nucleotide sequence ID" value="NZ_FOQK01000012.1"/>
</dbReference>